<accession>A0AAN9NNQ6</accession>
<protein>
    <recommendedName>
        <fullName evidence="4">GDSL esterase/lipase</fullName>
    </recommendedName>
</protein>
<organism evidence="2 3">
    <name type="scientific">Psophocarpus tetragonolobus</name>
    <name type="common">Winged bean</name>
    <name type="synonym">Dolichos tetragonolobus</name>
    <dbReference type="NCBI Taxonomy" id="3891"/>
    <lineage>
        <taxon>Eukaryota</taxon>
        <taxon>Viridiplantae</taxon>
        <taxon>Streptophyta</taxon>
        <taxon>Embryophyta</taxon>
        <taxon>Tracheophyta</taxon>
        <taxon>Spermatophyta</taxon>
        <taxon>Magnoliopsida</taxon>
        <taxon>eudicotyledons</taxon>
        <taxon>Gunneridae</taxon>
        <taxon>Pentapetalae</taxon>
        <taxon>rosids</taxon>
        <taxon>fabids</taxon>
        <taxon>Fabales</taxon>
        <taxon>Fabaceae</taxon>
        <taxon>Papilionoideae</taxon>
        <taxon>50 kb inversion clade</taxon>
        <taxon>NPAAA clade</taxon>
        <taxon>indigoferoid/millettioid clade</taxon>
        <taxon>Phaseoleae</taxon>
        <taxon>Psophocarpus</taxon>
    </lineage>
</organism>
<dbReference type="InterPro" id="IPR050592">
    <property type="entry name" value="GDSL_lipolytic_enzyme"/>
</dbReference>
<comment type="similarity">
    <text evidence="1">Belongs to the 'GDSL' lipolytic enzyme family.</text>
</comment>
<keyword evidence="3" id="KW-1185">Reference proteome</keyword>
<sequence>MLVNMSSNFLQELYQEGARRIGIIGLSPVGCVPKQRTVSGGRERKCVEYVNQAAMVYNSKFSSSIVALNKSLPDARVVYFENYNELSELIQRYNQSGFAVADNACCGIPNVEFGIRCNLFSLQVCDDASKYVFWDGYHPTERTYNILVSEAIKRHIDKFF</sequence>
<dbReference type="Gene3D" id="3.40.50.1110">
    <property type="entry name" value="SGNH hydrolase"/>
    <property type="match status" value="1"/>
</dbReference>
<dbReference type="PANTHER" id="PTHR45642">
    <property type="entry name" value="GDSL ESTERASE/LIPASE EXL3"/>
    <property type="match status" value="1"/>
</dbReference>
<evidence type="ECO:0000313" key="2">
    <source>
        <dbReference type="EMBL" id="KAK7376122.1"/>
    </source>
</evidence>
<evidence type="ECO:0000256" key="1">
    <source>
        <dbReference type="ARBA" id="ARBA00008668"/>
    </source>
</evidence>
<dbReference type="GO" id="GO:0005576">
    <property type="term" value="C:extracellular region"/>
    <property type="evidence" value="ECO:0007669"/>
    <property type="project" value="TreeGrafter"/>
</dbReference>
<dbReference type="PANTHER" id="PTHR45642:SF40">
    <property type="entry name" value="GDSL-LIKE LIPASE_ACYLHYDROLASE"/>
    <property type="match status" value="1"/>
</dbReference>
<dbReference type="SUPFAM" id="SSF52266">
    <property type="entry name" value="SGNH hydrolase"/>
    <property type="match status" value="1"/>
</dbReference>
<dbReference type="Proteomes" id="UP001386955">
    <property type="component" value="Unassembled WGS sequence"/>
</dbReference>
<dbReference type="Pfam" id="PF00657">
    <property type="entry name" value="Lipase_GDSL"/>
    <property type="match status" value="1"/>
</dbReference>
<dbReference type="EMBL" id="JAYMYS010000033">
    <property type="protein sequence ID" value="KAK7376122.1"/>
    <property type="molecule type" value="Genomic_DNA"/>
</dbReference>
<dbReference type="AlphaFoldDB" id="A0AAN9NNQ6"/>
<gene>
    <name evidence="2" type="ORF">VNO78_34976</name>
</gene>
<dbReference type="InterPro" id="IPR001087">
    <property type="entry name" value="GDSL"/>
</dbReference>
<dbReference type="InterPro" id="IPR036514">
    <property type="entry name" value="SGNH_hydro_sf"/>
</dbReference>
<proteinExistence type="inferred from homology"/>
<comment type="caution">
    <text evidence="2">The sequence shown here is derived from an EMBL/GenBank/DDBJ whole genome shotgun (WGS) entry which is preliminary data.</text>
</comment>
<evidence type="ECO:0008006" key="4">
    <source>
        <dbReference type="Google" id="ProtNLM"/>
    </source>
</evidence>
<name>A0AAN9NNQ6_PSOTE</name>
<dbReference type="GO" id="GO:0016788">
    <property type="term" value="F:hydrolase activity, acting on ester bonds"/>
    <property type="evidence" value="ECO:0007669"/>
    <property type="project" value="InterPro"/>
</dbReference>
<evidence type="ECO:0000313" key="3">
    <source>
        <dbReference type="Proteomes" id="UP001386955"/>
    </source>
</evidence>
<reference evidence="2 3" key="1">
    <citation type="submission" date="2024-01" db="EMBL/GenBank/DDBJ databases">
        <title>The genomes of 5 underutilized Papilionoideae crops provide insights into root nodulation and disease resistanc.</title>
        <authorList>
            <person name="Jiang F."/>
        </authorList>
    </citation>
    <scope>NUCLEOTIDE SEQUENCE [LARGE SCALE GENOMIC DNA]</scope>
    <source>
        <strain evidence="2">DUOXIRENSHENG_FW03</strain>
        <tissue evidence="2">Leaves</tissue>
    </source>
</reference>